<accession>Q1PZQ2</accession>
<protein>
    <submittedName>
        <fullName evidence="1">Uncharacterized protein</fullName>
    </submittedName>
</protein>
<dbReference type="AlphaFoldDB" id="Q1PZQ2"/>
<sequence length="157" mass="18150">MHTFVTIYGKCFAPTLNSIIKKGETMILNPEKHLKDAKQRFYNYIEEDVILWLKERGIKAKPDEVEFVYGTKEHFTSTGYTEGYFAEYSTKGWNKVQENELSEEGLKELKKTGGLIWPNVWYAVRLKEIDEILPVESGAIEEAILSGGIPEKYRVKH</sequence>
<dbReference type="EMBL" id="CT573072">
    <property type="protein sequence ID" value="CAJ72557.1"/>
    <property type="molecule type" value="Genomic_DNA"/>
</dbReference>
<evidence type="ECO:0000313" key="1">
    <source>
        <dbReference type="EMBL" id="CAJ72557.1"/>
    </source>
</evidence>
<proteinExistence type="predicted"/>
<name>Q1PZQ2_KUEST</name>
<reference evidence="1" key="2">
    <citation type="submission" date="2006-01" db="EMBL/GenBank/DDBJ databases">
        <authorList>
            <person name="Genoscope"/>
        </authorList>
    </citation>
    <scope>NUCLEOTIDE SEQUENCE</scope>
</reference>
<organism evidence="1">
    <name type="scientific">Kuenenia stuttgartiensis</name>
    <dbReference type="NCBI Taxonomy" id="174633"/>
    <lineage>
        <taxon>Bacteria</taxon>
        <taxon>Pseudomonadati</taxon>
        <taxon>Planctomycetota</taxon>
        <taxon>Candidatus Brocadiia</taxon>
        <taxon>Candidatus Brocadiales</taxon>
        <taxon>Candidatus Brocadiaceae</taxon>
        <taxon>Candidatus Kuenenia</taxon>
    </lineage>
</organism>
<gene>
    <name evidence="1" type="ORF">kustd1812</name>
</gene>
<reference evidence="1" key="1">
    <citation type="journal article" date="2006" name="Nature">
        <title>Deciphering the evolution and metabolism of an anammox bacterium from a community genome.</title>
        <authorList>
            <person name="Strous M."/>
            <person name="Pelletier E."/>
            <person name="Mangenot S."/>
            <person name="Rattei T."/>
            <person name="Lehner A."/>
            <person name="Taylor M.W."/>
            <person name="Horn M."/>
            <person name="Daims H."/>
            <person name="Bartol-Mavel D."/>
            <person name="Wincker P."/>
            <person name="Barbe V."/>
            <person name="Fonknechten N."/>
            <person name="Vallenet D."/>
            <person name="Segurens B."/>
            <person name="Schenowitz-Truong C."/>
            <person name="Medigue C."/>
            <person name="Collingro A."/>
            <person name="Snel B."/>
            <person name="Dutilh B.E."/>
            <person name="OpDenCamp H.J.M."/>
            <person name="vanDerDrift C."/>
            <person name="Cirpus I."/>
            <person name="vanDePas-Schoonen K.T."/>
            <person name="Harhangi H.R."/>
            <person name="vanNiftrik L."/>
            <person name="Schmid M."/>
            <person name="Keltjens J."/>
            <person name="vanDeVossenberg J."/>
            <person name="Kartal B."/>
            <person name="Meier H."/>
            <person name="Frishman D."/>
            <person name="Huynen M.A."/>
            <person name="Mewes H."/>
            <person name="Weissenbach J."/>
            <person name="Jetten M.S.M."/>
            <person name="Wagner M."/>
            <person name="LePaslier D."/>
        </authorList>
    </citation>
    <scope>NUCLEOTIDE SEQUENCE</scope>
</reference>